<reference evidence="1 2" key="1">
    <citation type="submission" date="2018-01" db="EMBL/GenBank/DDBJ databases">
        <title>Whole genome sequencing of Histamine producing bacteria.</title>
        <authorList>
            <person name="Butler K."/>
        </authorList>
    </citation>
    <scope>NUCLEOTIDE SEQUENCE [LARGE SCALE GENOMIC DNA]</scope>
    <source>
        <strain evidence="1 2">A2-1</strain>
    </source>
</reference>
<gene>
    <name evidence="1" type="ORF">C0W41_21995</name>
</gene>
<dbReference type="EMBL" id="PYOY01000023">
    <property type="protein sequence ID" value="PSX01415.1"/>
    <property type="molecule type" value="Genomic_DNA"/>
</dbReference>
<name>A0A855S8R5_PHOAN</name>
<organism evidence="1 2">
    <name type="scientific">Photobacterium angustum</name>
    <dbReference type="NCBI Taxonomy" id="661"/>
    <lineage>
        <taxon>Bacteria</taxon>
        <taxon>Pseudomonadati</taxon>
        <taxon>Pseudomonadota</taxon>
        <taxon>Gammaproteobacteria</taxon>
        <taxon>Vibrionales</taxon>
        <taxon>Vibrionaceae</taxon>
        <taxon>Photobacterium</taxon>
    </lineage>
</organism>
<sequence length="101" mass="11573">MKLMTFRSECICGTATIPAFLSKLGVKIHKVEIANEPSKKAKQRMGEKDVYTIEVQDNHTLESLRALMTKEIEQEGMFLNLHKCYQTLNLGMSPDERHFNS</sequence>
<protein>
    <submittedName>
        <fullName evidence="1">Uncharacterized protein</fullName>
    </submittedName>
</protein>
<evidence type="ECO:0000313" key="1">
    <source>
        <dbReference type="EMBL" id="PSX01415.1"/>
    </source>
</evidence>
<dbReference type="AlphaFoldDB" id="A0A855S8R5"/>
<proteinExistence type="predicted"/>
<dbReference type="GeneID" id="61229864"/>
<evidence type="ECO:0000313" key="2">
    <source>
        <dbReference type="Proteomes" id="UP000241440"/>
    </source>
</evidence>
<comment type="caution">
    <text evidence="1">The sequence shown here is derived from an EMBL/GenBank/DDBJ whole genome shotgun (WGS) entry which is preliminary data.</text>
</comment>
<dbReference type="Proteomes" id="UP000241440">
    <property type="component" value="Unassembled WGS sequence"/>
</dbReference>
<accession>A0A855S8R5</accession>
<dbReference type="RefSeq" id="WP_045083637.1">
    <property type="nucleotide sequence ID" value="NZ_JZSV01000007.1"/>
</dbReference>